<keyword evidence="5 12" id="KW-1133">Transmembrane helix</keyword>
<dbReference type="InterPro" id="IPR052029">
    <property type="entry name" value="PpiD_chaperone"/>
</dbReference>
<dbReference type="RefSeq" id="WP_065089043.1">
    <property type="nucleotide sequence ID" value="NZ_JQSG02000001.1"/>
</dbReference>
<dbReference type="PANTHER" id="PTHR47529">
    <property type="entry name" value="PEPTIDYL-PROLYL CIS-TRANS ISOMERASE D"/>
    <property type="match status" value="1"/>
</dbReference>
<evidence type="ECO:0000256" key="11">
    <source>
        <dbReference type="PROSITE-ProRule" id="PRU00278"/>
    </source>
</evidence>
<accession>A0A1A6C6Y7</accession>
<dbReference type="SUPFAM" id="SSF54534">
    <property type="entry name" value="FKBP-like"/>
    <property type="match status" value="1"/>
</dbReference>
<dbReference type="SUPFAM" id="SSF109998">
    <property type="entry name" value="Triger factor/SurA peptide-binding domain-like"/>
    <property type="match status" value="1"/>
</dbReference>
<evidence type="ECO:0000256" key="10">
    <source>
        <dbReference type="ARBA" id="ARBA00042775"/>
    </source>
</evidence>
<dbReference type="EMBL" id="JQSG02000001">
    <property type="protein sequence ID" value="OBS10310.1"/>
    <property type="molecule type" value="Genomic_DNA"/>
</dbReference>
<keyword evidence="2" id="KW-1003">Cell membrane</keyword>
<proteinExistence type="inferred from homology"/>
<dbReference type="Pfam" id="PF13624">
    <property type="entry name" value="SurA_N_3"/>
    <property type="match status" value="1"/>
</dbReference>
<evidence type="ECO:0000256" key="7">
    <source>
        <dbReference type="ARBA" id="ARBA00023186"/>
    </source>
</evidence>
<feature type="transmembrane region" description="Helical" evidence="12">
    <location>
        <begin position="12"/>
        <end position="30"/>
    </location>
</feature>
<evidence type="ECO:0000259" key="13">
    <source>
        <dbReference type="PROSITE" id="PS50198"/>
    </source>
</evidence>
<comment type="subcellular location">
    <subcellularLocation>
        <location evidence="1">Cell inner membrane</location>
        <topology evidence="1">Single-pass type II membrane protein</topology>
        <orientation evidence="1">Periplasmic side</orientation>
    </subcellularLocation>
</comment>
<dbReference type="Gene3D" id="3.10.50.40">
    <property type="match status" value="1"/>
</dbReference>
<evidence type="ECO:0000256" key="4">
    <source>
        <dbReference type="ARBA" id="ARBA00022692"/>
    </source>
</evidence>
<reference evidence="14 15" key="1">
    <citation type="journal article" date="2014" name="Genome Announc.">
        <title>Draft Genome Sequence of the Iron-Oxidizing, Acidophilic, and Halotolerant 'Thiobacillus prosperus' Type Strain DSM 5130.</title>
        <authorList>
            <person name="Ossandon F.J."/>
            <person name="Cardenas J.P."/>
            <person name="Corbett M."/>
            <person name="Quatrini R."/>
            <person name="Holmes D.S."/>
            <person name="Watkin E."/>
        </authorList>
    </citation>
    <scope>NUCLEOTIDE SEQUENCE [LARGE SCALE GENOMIC DNA]</scope>
    <source>
        <strain evidence="14 15">DSM 5130</strain>
    </source>
</reference>
<evidence type="ECO:0000256" key="1">
    <source>
        <dbReference type="ARBA" id="ARBA00004382"/>
    </source>
</evidence>
<keyword evidence="11" id="KW-0697">Rotamase</keyword>
<evidence type="ECO:0000256" key="9">
    <source>
        <dbReference type="ARBA" id="ARBA00040743"/>
    </source>
</evidence>
<dbReference type="OrthoDB" id="9812372at2"/>
<evidence type="ECO:0000313" key="14">
    <source>
        <dbReference type="EMBL" id="OBS10310.1"/>
    </source>
</evidence>
<sequence>MLQTIRDRASGWFAYAIVFLISVPFALWGINHYLDGGGKQVAAKVGDTTISLAAFGQAYRDEQARLAQMFGGQLPPNVTDKMVKQLALRQLVQETLLAQVVDDAGYKVTNQELLKQIVSFPVFQQDGNFSKTRYEQILAAQGMTPAVFEKKLRRQLAIEQFQSGIVDTAFATQSEAEDAIKLEGEKRQVAMTVIPLSRFFADIKIKPEAIKAYYKQHQSEYMTSQKVRVSYLRLKESDLAGTINPDAEALKQYYRDHRAKFAKPERAVASEIVLDIPTGKAEREKKMSLAAHIRSLSMKGDSFSELAKRYSQNQGNAGRGGEMGQVTRADLPNALADALFSLKPGETSKPIELDGKLYLLKLEQLLPAEQQTFAEAESRVRHDYVASQARGLFEKQQQRLSELAYEHPGTLEPAAKSLGLPIKQSDWFTQSGGAGVAANAQVLKAAFSNAVLSNGTNSGVIQISKGDVLVLRIADKQAPQPMPLKSVQSRISGILERDAAENDARKLAKQLRDAVAGGKDLKAVSTEHHLSFRALGWLSRGDRSLPSNLVQAAFRSPPPASANQPSVGSVKLNDGGYAVFSVNRIDWPAVDSSKASAMLKTLGTGVGQTEMSVLFQSLEKSVDVRIYPNNINL</sequence>
<evidence type="ECO:0000256" key="8">
    <source>
        <dbReference type="ARBA" id="ARBA00038408"/>
    </source>
</evidence>
<dbReference type="AlphaFoldDB" id="A0A1A6C6Y7"/>
<dbReference type="GO" id="GO:0005886">
    <property type="term" value="C:plasma membrane"/>
    <property type="evidence" value="ECO:0007669"/>
    <property type="project" value="UniProtKB-SubCell"/>
</dbReference>
<evidence type="ECO:0000256" key="3">
    <source>
        <dbReference type="ARBA" id="ARBA00022519"/>
    </source>
</evidence>
<feature type="domain" description="PpiC" evidence="13">
    <location>
        <begin position="264"/>
        <end position="364"/>
    </location>
</feature>
<dbReference type="PANTHER" id="PTHR47529:SF1">
    <property type="entry name" value="PERIPLASMIC CHAPERONE PPID"/>
    <property type="match status" value="1"/>
</dbReference>
<gene>
    <name evidence="14" type="ORF">Thpro_020026</name>
</gene>
<dbReference type="InterPro" id="IPR000297">
    <property type="entry name" value="PPIase_PpiC"/>
</dbReference>
<keyword evidence="7" id="KW-0143">Chaperone</keyword>
<keyword evidence="11" id="KW-0413">Isomerase</keyword>
<evidence type="ECO:0000256" key="12">
    <source>
        <dbReference type="SAM" id="Phobius"/>
    </source>
</evidence>
<dbReference type="InterPro" id="IPR027304">
    <property type="entry name" value="Trigger_fact/SurA_dom_sf"/>
</dbReference>
<evidence type="ECO:0000256" key="5">
    <source>
        <dbReference type="ARBA" id="ARBA00022989"/>
    </source>
</evidence>
<dbReference type="InterPro" id="IPR046357">
    <property type="entry name" value="PPIase_dom_sf"/>
</dbReference>
<evidence type="ECO:0000256" key="6">
    <source>
        <dbReference type="ARBA" id="ARBA00023136"/>
    </source>
</evidence>
<dbReference type="GO" id="GO:0003755">
    <property type="term" value="F:peptidyl-prolyl cis-trans isomerase activity"/>
    <property type="evidence" value="ECO:0007669"/>
    <property type="project" value="UniProtKB-KW"/>
</dbReference>
<dbReference type="PROSITE" id="PS50198">
    <property type="entry name" value="PPIC_PPIASE_2"/>
    <property type="match status" value="1"/>
</dbReference>
<keyword evidence="3" id="KW-0997">Cell inner membrane</keyword>
<organism evidence="14 15">
    <name type="scientific">Acidihalobacter prosperus</name>
    <dbReference type="NCBI Taxonomy" id="160660"/>
    <lineage>
        <taxon>Bacteria</taxon>
        <taxon>Pseudomonadati</taxon>
        <taxon>Pseudomonadota</taxon>
        <taxon>Gammaproteobacteria</taxon>
        <taxon>Chromatiales</taxon>
        <taxon>Ectothiorhodospiraceae</taxon>
        <taxon>Acidihalobacter</taxon>
    </lineage>
</organism>
<dbReference type="Pfam" id="PF13145">
    <property type="entry name" value="Rotamase_2"/>
    <property type="match status" value="1"/>
</dbReference>
<name>A0A1A6C6Y7_9GAMM</name>
<dbReference type="Gene3D" id="1.10.4030.10">
    <property type="entry name" value="Porin chaperone SurA, peptide-binding domain"/>
    <property type="match status" value="1"/>
</dbReference>
<comment type="similarity">
    <text evidence="8">Belongs to the PpiD chaperone family.</text>
</comment>
<comment type="caution">
    <text evidence="14">The sequence shown here is derived from an EMBL/GenBank/DDBJ whole genome shotgun (WGS) entry which is preliminary data.</text>
</comment>
<evidence type="ECO:0000313" key="15">
    <source>
        <dbReference type="Proteomes" id="UP000029273"/>
    </source>
</evidence>
<dbReference type="Proteomes" id="UP000029273">
    <property type="component" value="Unassembled WGS sequence"/>
</dbReference>
<keyword evidence="15" id="KW-1185">Reference proteome</keyword>
<evidence type="ECO:0000256" key="2">
    <source>
        <dbReference type="ARBA" id="ARBA00022475"/>
    </source>
</evidence>
<keyword evidence="6 12" id="KW-0472">Membrane</keyword>
<protein>
    <recommendedName>
        <fullName evidence="9">Periplasmic chaperone PpiD</fullName>
    </recommendedName>
    <alternativeName>
        <fullName evidence="10">Periplasmic folding chaperone</fullName>
    </alternativeName>
</protein>
<keyword evidence="4 12" id="KW-0812">Transmembrane</keyword>